<protein>
    <submittedName>
        <fullName evidence="3">Uncharacterized protein</fullName>
    </submittedName>
</protein>
<reference evidence="3" key="1">
    <citation type="submission" date="2022-11" db="UniProtKB">
        <authorList>
            <consortium name="WormBaseParasite"/>
        </authorList>
    </citation>
    <scope>IDENTIFICATION</scope>
</reference>
<organism evidence="2 3">
    <name type="scientific">Ditylenchus dipsaci</name>
    <dbReference type="NCBI Taxonomy" id="166011"/>
    <lineage>
        <taxon>Eukaryota</taxon>
        <taxon>Metazoa</taxon>
        <taxon>Ecdysozoa</taxon>
        <taxon>Nematoda</taxon>
        <taxon>Chromadorea</taxon>
        <taxon>Rhabditida</taxon>
        <taxon>Tylenchina</taxon>
        <taxon>Tylenchomorpha</taxon>
        <taxon>Sphaerularioidea</taxon>
        <taxon>Anguinidae</taxon>
        <taxon>Anguininae</taxon>
        <taxon>Ditylenchus</taxon>
    </lineage>
</organism>
<sequence length="129" mass="14466">MSAFHILLLTVVFVVVVNARQPCDDTDDCVDERHVCRGGFCTLPLSFRQLLVAANPIVRCSHLLRCPEDLPYCVNGQCKDGQPRKRKKMAAAFPHKLGNWSGDINDQCLSTTQTIWLIVHFFLPVASLI</sequence>
<dbReference type="WBParaSite" id="jg2825">
    <property type="protein sequence ID" value="jg2825"/>
    <property type="gene ID" value="jg2825"/>
</dbReference>
<keyword evidence="2" id="KW-1185">Reference proteome</keyword>
<dbReference type="AlphaFoldDB" id="A0A915E7B9"/>
<proteinExistence type="predicted"/>
<evidence type="ECO:0000313" key="3">
    <source>
        <dbReference type="WBParaSite" id="jg2825"/>
    </source>
</evidence>
<evidence type="ECO:0000256" key="1">
    <source>
        <dbReference type="SAM" id="SignalP"/>
    </source>
</evidence>
<feature type="signal peptide" evidence="1">
    <location>
        <begin position="1"/>
        <end position="19"/>
    </location>
</feature>
<name>A0A915E7B9_9BILA</name>
<feature type="chain" id="PRO_5037012164" evidence="1">
    <location>
        <begin position="20"/>
        <end position="129"/>
    </location>
</feature>
<evidence type="ECO:0000313" key="2">
    <source>
        <dbReference type="Proteomes" id="UP000887574"/>
    </source>
</evidence>
<keyword evidence="1" id="KW-0732">Signal</keyword>
<dbReference type="Proteomes" id="UP000887574">
    <property type="component" value="Unplaced"/>
</dbReference>
<accession>A0A915E7B9</accession>